<dbReference type="AlphaFoldDB" id="A0A0B6YPQ8"/>
<feature type="non-terminal residue" evidence="1">
    <location>
        <position position="146"/>
    </location>
</feature>
<reference evidence="1" key="1">
    <citation type="submission" date="2014-12" db="EMBL/GenBank/DDBJ databases">
        <title>Insight into the proteome of Arion vulgaris.</title>
        <authorList>
            <person name="Aradska J."/>
            <person name="Bulat T."/>
            <person name="Smidak R."/>
            <person name="Sarate P."/>
            <person name="Gangsoo J."/>
            <person name="Sialana F."/>
            <person name="Bilban M."/>
            <person name="Lubec G."/>
        </authorList>
    </citation>
    <scope>NUCLEOTIDE SEQUENCE</scope>
    <source>
        <tissue evidence="1">Skin</tissue>
    </source>
</reference>
<feature type="non-terminal residue" evidence="1">
    <location>
        <position position="1"/>
    </location>
</feature>
<dbReference type="EMBL" id="HACG01011389">
    <property type="protein sequence ID" value="CEK58254.1"/>
    <property type="molecule type" value="Transcribed_RNA"/>
</dbReference>
<evidence type="ECO:0000313" key="1">
    <source>
        <dbReference type="EMBL" id="CEK58254.1"/>
    </source>
</evidence>
<organism evidence="1">
    <name type="scientific">Arion vulgaris</name>
    <dbReference type="NCBI Taxonomy" id="1028688"/>
    <lineage>
        <taxon>Eukaryota</taxon>
        <taxon>Metazoa</taxon>
        <taxon>Spiralia</taxon>
        <taxon>Lophotrochozoa</taxon>
        <taxon>Mollusca</taxon>
        <taxon>Gastropoda</taxon>
        <taxon>Heterobranchia</taxon>
        <taxon>Euthyneura</taxon>
        <taxon>Panpulmonata</taxon>
        <taxon>Eupulmonata</taxon>
        <taxon>Stylommatophora</taxon>
        <taxon>Helicina</taxon>
        <taxon>Arionoidea</taxon>
        <taxon>Arionidae</taxon>
        <taxon>Arion</taxon>
    </lineage>
</organism>
<sequence>EIIQNSRYQKTSMQNEQLTSGNISVADHRYHVHDEQPTLLFRRPNAAPQHSQYEQESILSSKQIVGDTRKHEITNSVVNLTIKLSDFPEIDTSFYGRLYQQIITDFLASANCLQEPVNKNVSGVYFRELVQEDNIYRKLQSIRYDK</sequence>
<protein>
    <submittedName>
        <fullName evidence="1">Uncharacterized protein</fullName>
    </submittedName>
</protein>
<accession>A0A0B6YPQ8</accession>
<proteinExistence type="predicted"/>
<name>A0A0B6YPQ8_9EUPU</name>
<gene>
    <name evidence="1" type="primary">ORF32460</name>
</gene>